<feature type="domain" description="K-box" evidence="8">
    <location>
        <begin position="88"/>
        <end position="178"/>
    </location>
</feature>
<dbReference type="PROSITE" id="PS51297">
    <property type="entry name" value="K_BOX"/>
    <property type="match status" value="1"/>
</dbReference>
<reference evidence="10" key="2">
    <citation type="journal article" date="2017" name="Nat. Plants">
        <title>The Aegilops tauschii genome reveals multiple impacts of transposons.</title>
        <authorList>
            <person name="Zhao G."/>
            <person name="Zou C."/>
            <person name="Li K."/>
            <person name="Wang K."/>
            <person name="Li T."/>
            <person name="Gao L."/>
            <person name="Zhang X."/>
            <person name="Wang H."/>
            <person name="Yang Z."/>
            <person name="Liu X."/>
            <person name="Jiang W."/>
            <person name="Mao L."/>
            <person name="Kong X."/>
            <person name="Jiao Y."/>
            <person name="Jia J."/>
        </authorList>
    </citation>
    <scope>NUCLEOTIDE SEQUENCE [LARGE SCALE GENOMIC DNA]</scope>
    <source>
        <strain evidence="10">cv. AL8/78</strain>
    </source>
</reference>
<dbReference type="Proteomes" id="UP000015105">
    <property type="component" value="Chromosome 4D"/>
</dbReference>
<evidence type="ECO:0000256" key="5">
    <source>
        <dbReference type="ARBA" id="ARBA00023242"/>
    </source>
</evidence>
<dbReference type="Gene3D" id="3.40.1810.10">
    <property type="entry name" value="Transcription factor, MADS-box"/>
    <property type="match status" value="1"/>
</dbReference>
<dbReference type="InterPro" id="IPR002487">
    <property type="entry name" value="TF_Kbox"/>
</dbReference>
<evidence type="ECO:0000313" key="9">
    <source>
        <dbReference type="EnsemblPlants" id="AET4Gv20727600.13"/>
    </source>
</evidence>
<dbReference type="Pfam" id="PF00319">
    <property type="entry name" value="SRF-TF"/>
    <property type="match status" value="1"/>
</dbReference>
<evidence type="ECO:0000259" key="7">
    <source>
        <dbReference type="PROSITE" id="PS50066"/>
    </source>
</evidence>
<reference evidence="9" key="4">
    <citation type="submission" date="2019-03" db="UniProtKB">
        <authorList>
            <consortium name="EnsemblPlants"/>
        </authorList>
    </citation>
    <scope>IDENTIFICATION</scope>
</reference>
<dbReference type="EnsemblPlants" id="AET4Gv20727600.13">
    <property type="protein sequence ID" value="AET4Gv20727600.13"/>
    <property type="gene ID" value="AET4Gv20727600"/>
</dbReference>
<evidence type="ECO:0000313" key="10">
    <source>
        <dbReference type="Proteomes" id="UP000015105"/>
    </source>
</evidence>
<dbReference type="GO" id="GO:0003700">
    <property type="term" value="F:DNA-binding transcription factor activity"/>
    <property type="evidence" value="ECO:0007669"/>
    <property type="project" value="InterPro"/>
</dbReference>
<sequence>MAGKRERIAIRRIENLAARQVTFSKRRRGLFKKAEELSILCDAEVGLAVFSATGKLFQFASSSMNQIIDRYNSHSKILKKADEPSQLDLHEDSNCARLRDELAEASLWLQQMRGEELQSLNVQQLQALEKSLESGLGSVLKTKSQKIMDQISELENKRVQLIEENARLKEQVSPCKYYSPLSCMLSPFLRIPFVIGRRSETAGVQDGDAGRR</sequence>
<feature type="domain" description="MADS-box" evidence="7">
    <location>
        <begin position="3"/>
        <end position="63"/>
    </location>
</feature>
<evidence type="ECO:0000256" key="2">
    <source>
        <dbReference type="ARBA" id="ARBA00023015"/>
    </source>
</evidence>
<dbReference type="AlphaFoldDB" id="A0A453IYL1"/>
<dbReference type="InterPro" id="IPR050142">
    <property type="entry name" value="MADS-box/MEF2_TF"/>
</dbReference>
<accession>A0A453IYL1</accession>
<dbReference type="GO" id="GO:0045944">
    <property type="term" value="P:positive regulation of transcription by RNA polymerase II"/>
    <property type="evidence" value="ECO:0007669"/>
    <property type="project" value="InterPro"/>
</dbReference>
<keyword evidence="2" id="KW-0805">Transcription regulation</keyword>
<evidence type="ECO:0000256" key="4">
    <source>
        <dbReference type="ARBA" id="ARBA00023163"/>
    </source>
</evidence>
<dbReference type="PANTHER" id="PTHR48019">
    <property type="entry name" value="SERUM RESPONSE FACTOR HOMOLOG"/>
    <property type="match status" value="1"/>
</dbReference>
<reference evidence="9" key="3">
    <citation type="journal article" date="2017" name="Nature">
        <title>Genome sequence of the progenitor of the wheat D genome Aegilops tauschii.</title>
        <authorList>
            <person name="Luo M.C."/>
            <person name="Gu Y.Q."/>
            <person name="Puiu D."/>
            <person name="Wang H."/>
            <person name="Twardziok S.O."/>
            <person name="Deal K.R."/>
            <person name="Huo N."/>
            <person name="Zhu T."/>
            <person name="Wang L."/>
            <person name="Wang Y."/>
            <person name="McGuire P.E."/>
            <person name="Liu S."/>
            <person name="Long H."/>
            <person name="Ramasamy R.K."/>
            <person name="Rodriguez J.C."/>
            <person name="Van S.L."/>
            <person name="Yuan L."/>
            <person name="Wang Z."/>
            <person name="Xia Z."/>
            <person name="Xiao L."/>
            <person name="Anderson O.D."/>
            <person name="Ouyang S."/>
            <person name="Liang Y."/>
            <person name="Zimin A.V."/>
            <person name="Pertea G."/>
            <person name="Qi P."/>
            <person name="Bennetzen J.L."/>
            <person name="Dai X."/>
            <person name="Dawson M.W."/>
            <person name="Muller H.G."/>
            <person name="Kugler K."/>
            <person name="Rivarola-Duarte L."/>
            <person name="Spannagl M."/>
            <person name="Mayer K.F.X."/>
            <person name="Lu F.H."/>
            <person name="Bevan M.W."/>
            <person name="Leroy P."/>
            <person name="Li P."/>
            <person name="You F.M."/>
            <person name="Sun Q."/>
            <person name="Liu Z."/>
            <person name="Lyons E."/>
            <person name="Wicker T."/>
            <person name="Salzberg S.L."/>
            <person name="Devos K.M."/>
            <person name="Dvorak J."/>
        </authorList>
    </citation>
    <scope>NUCLEOTIDE SEQUENCE [LARGE SCALE GENOMIC DNA]</scope>
    <source>
        <strain evidence="9">cv. AL8/78</strain>
    </source>
</reference>
<dbReference type="GO" id="GO:0046983">
    <property type="term" value="F:protein dimerization activity"/>
    <property type="evidence" value="ECO:0007669"/>
    <property type="project" value="InterPro"/>
</dbReference>
<dbReference type="GO" id="GO:0000977">
    <property type="term" value="F:RNA polymerase II transcription regulatory region sequence-specific DNA binding"/>
    <property type="evidence" value="ECO:0007669"/>
    <property type="project" value="InterPro"/>
</dbReference>
<evidence type="ECO:0000259" key="8">
    <source>
        <dbReference type="PROSITE" id="PS51297"/>
    </source>
</evidence>
<dbReference type="InterPro" id="IPR036879">
    <property type="entry name" value="TF_MADSbox_sf"/>
</dbReference>
<dbReference type="SUPFAM" id="SSF55455">
    <property type="entry name" value="SRF-like"/>
    <property type="match status" value="1"/>
</dbReference>
<reference evidence="9" key="5">
    <citation type="journal article" date="2021" name="G3 (Bethesda)">
        <title>Aegilops tauschii genome assembly Aet v5.0 features greater sequence contiguity and improved annotation.</title>
        <authorList>
            <person name="Wang L."/>
            <person name="Zhu T."/>
            <person name="Rodriguez J.C."/>
            <person name="Deal K.R."/>
            <person name="Dubcovsky J."/>
            <person name="McGuire P.E."/>
            <person name="Lux T."/>
            <person name="Spannagl M."/>
            <person name="Mayer K.F.X."/>
            <person name="Baldrich P."/>
            <person name="Meyers B.C."/>
            <person name="Huo N."/>
            <person name="Gu Y.Q."/>
            <person name="Zhou H."/>
            <person name="Devos K.M."/>
            <person name="Bennetzen J.L."/>
            <person name="Unver T."/>
            <person name="Budak H."/>
            <person name="Gulick P.J."/>
            <person name="Galiba G."/>
            <person name="Kalapos B."/>
            <person name="Nelson D.R."/>
            <person name="Li P."/>
            <person name="You F.M."/>
            <person name="Luo M.C."/>
            <person name="Dvorak J."/>
        </authorList>
    </citation>
    <scope>NUCLEOTIDE SEQUENCE [LARGE SCALE GENOMIC DNA]</scope>
    <source>
        <strain evidence="9">cv. AL8/78</strain>
    </source>
</reference>
<evidence type="ECO:0000256" key="3">
    <source>
        <dbReference type="ARBA" id="ARBA00023125"/>
    </source>
</evidence>
<proteinExistence type="predicted"/>
<protein>
    <submittedName>
        <fullName evidence="9">Uncharacterized protein</fullName>
    </submittedName>
</protein>
<feature type="coiled-coil region" evidence="6">
    <location>
        <begin position="144"/>
        <end position="171"/>
    </location>
</feature>
<dbReference type="InterPro" id="IPR033896">
    <property type="entry name" value="MEF2-like_N"/>
</dbReference>
<keyword evidence="3" id="KW-0238">DNA-binding</keyword>
<dbReference type="PROSITE" id="PS50066">
    <property type="entry name" value="MADS_BOX_2"/>
    <property type="match status" value="1"/>
</dbReference>
<keyword evidence="10" id="KW-1185">Reference proteome</keyword>
<dbReference type="CDD" id="cd00265">
    <property type="entry name" value="MADS_MEF2_like"/>
    <property type="match status" value="1"/>
</dbReference>
<keyword evidence="4" id="KW-0804">Transcription</keyword>
<dbReference type="GO" id="GO:0005634">
    <property type="term" value="C:nucleus"/>
    <property type="evidence" value="ECO:0007669"/>
    <property type="project" value="UniProtKB-SubCell"/>
</dbReference>
<dbReference type="SMART" id="SM00432">
    <property type="entry name" value="MADS"/>
    <property type="match status" value="1"/>
</dbReference>
<dbReference type="PRINTS" id="PR00404">
    <property type="entry name" value="MADSDOMAIN"/>
</dbReference>
<organism evidence="9 10">
    <name type="scientific">Aegilops tauschii subsp. strangulata</name>
    <name type="common">Goatgrass</name>
    <dbReference type="NCBI Taxonomy" id="200361"/>
    <lineage>
        <taxon>Eukaryota</taxon>
        <taxon>Viridiplantae</taxon>
        <taxon>Streptophyta</taxon>
        <taxon>Embryophyta</taxon>
        <taxon>Tracheophyta</taxon>
        <taxon>Spermatophyta</taxon>
        <taxon>Magnoliopsida</taxon>
        <taxon>Liliopsida</taxon>
        <taxon>Poales</taxon>
        <taxon>Poaceae</taxon>
        <taxon>BOP clade</taxon>
        <taxon>Pooideae</taxon>
        <taxon>Triticodae</taxon>
        <taxon>Triticeae</taxon>
        <taxon>Triticinae</taxon>
        <taxon>Aegilops</taxon>
    </lineage>
</organism>
<dbReference type="FunFam" id="3.40.1810.10:FF:000007">
    <property type="entry name" value="Transcription factor, MADS-box"/>
    <property type="match status" value="1"/>
</dbReference>
<dbReference type="Gramene" id="AET4Gv20727600.13">
    <property type="protein sequence ID" value="AET4Gv20727600.13"/>
    <property type="gene ID" value="AET4Gv20727600"/>
</dbReference>
<name>A0A453IYL1_AEGTS</name>
<keyword evidence="5" id="KW-0539">Nucleus</keyword>
<evidence type="ECO:0000256" key="1">
    <source>
        <dbReference type="ARBA" id="ARBA00004123"/>
    </source>
</evidence>
<comment type="subcellular location">
    <subcellularLocation>
        <location evidence="1">Nucleus</location>
    </subcellularLocation>
</comment>
<dbReference type="Pfam" id="PF01486">
    <property type="entry name" value="K-box"/>
    <property type="match status" value="1"/>
</dbReference>
<dbReference type="InterPro" id="IPR002100">
    <property type="entry name" value="TF_MADSbox"/>
</dbReference>
<reference evidence="10" key="1">
    <citation type="journal article" date="2014" name="Science">
        <title>Ancient hybridizations among the ancestral genomes of bread wheat.</title>
        <authorList>
            <consortium name="International Wheat Genome Sequencing Consortium,"/>
            <person name="Marcussen T."/>
            <person name="Sandve S.R."/>
            <person name="Heier L."/>
            <person name="Spannagl M."/>
            <person name="Pfeifer M."/>
            <person name="Jakobsen K.S."/>
            <person name="Wulff B.B."/>
            <person name="Steuernagel B."/>
            <person name="Mayer K.F."/>
            <person name="Olsen O.A."/>
        </authorList>
    </citation>
    <scope>NUCLEOTIDE SEQUENCE [LARGE SCALE GENOMIC DNA]</scope>
    <source>
        <strain evidence="10">cv. AL8/78</strain>
    </source>
</reference>
<keyword evidence="6" id="KW-0175">Coiled coil</keyword>
<evidence type="ECO:0000256" key="6">
    <source>
        <dbReference type="SAM" id="Coils"/>
    </source>
</evidence>